<dbReference type="Proteomes" id="UP001269375">
    <property type="component" value="Unassembled WGS sequence"/>
</dbReference>
<keyword evidence="19" id="KW-1185">Reference proteome</keyword>
<keyword evidence="3 14" id="KW-0813">Transport</keyword>
<keyword evidence="6 15" id="KW-0812">Transmembrane</keyword>
<dbReference type="PROSITE" id="PS51257">
    <property type="entry name" value="PROKAR_LIPOPROTEIN"/>
    <property type="match status" value="1"/>
</dbReference>
<protein>
    <recommendedName>
        <fullName evidence="14">Ubiquinol oxidase subunit 2</fullName>
    </recommendedName>
</protein>
<evidence type="ECO:0000256" key="4">
    <source>
        <dbReference type="ARBA" id="ARBA00022475"/>
    </source>
</evidence>
<dbReference type="SUPFAM" id="SSF81464">
    <property type="entry name" value="Cytochrome c oxidase subunit II-like, transmembrane region"/>
    <property type="match status" value="1"/>
</dbReference>
<evidence type="ECO:0000256" key="9">
    <source>
        <dbReference type="ARBA" id="ARBA00022989"/>
    </source>
</evidence>
<evidence type="ECO:0000256" key="10">
    <source>
        <dbReference type="ARBA" id="ARBA00023002"/>
    </source>
</evidence>
<keyword evidence="10 14" id="KW-0560">Oxidoreductase</keyword>
<dbReference type="EMBL" id="JARWAO010000009">
    <property type="protein sequence ID" value="MDR5897248.1"/>
    <property type="molecule type" value="Genomic_DNA"/>
</dbReference>
<dbReference type="NCBIfam" id="TIGR01433">
    <property type="entry name" value="CyoA"/>
    <property type="match status" value="1"/>
</dbReference>
<keyword evidence="9 15" id="KW-1133">Transmembrane helix</keyword>
<evidence type="ECO:0000256" key="3">
    <source>
        <dbReference type="ARBA" id="ARBA00022448"/>
    </source>
</evidence>
<comment type="caution">
    <text evidence="18">The sequence shown here is derived from an EMBL/GenBank/DDBJ whole genome shotgun (WGS) entry which is preliminary data.</text>
</comment>
<dbReference type="InterPro" id="IPR008972">
    <property type="entry name" value="Cupredoxin"/>
</dbReference>
<dbReference type="PROSITE" id="PS50857">
    <property type="entry name" value="COX2_CUA"/>
    <property type="match status" value="1"/>
</dbReference>
<name>A0ABU1GYX1_9GAMM</name>
<keyword evidence="5 14" id="KW-0679">Respiratory chain</keyword>
<evidence type="ECO:0000256" key="11">
    <source>
        <dbReference type="ARBA" id="ARBA00023136"/>
    </source>
</evidence>
<reference evidence="18 19" key="1">
    <citation type="submission" date="2023-04" db="EMBL/GenBank/DDBJ databases">
        <title>A long-awaited taxogenomic arrangement of the family Halomonadaceae.</title>
        <authorList>
            <person name="De La Haba R."/>
            <person name="Chuvochina M."/>
            <person name="Wittouck S."/>
            <person name="Arahal D.R."/>
            <person name="Sanchez-Porro C."/>
            <person name="Hugenholtz P."/>
            <person name="Ventosa A."/>
        </authorList>
    </citation>
    <scope>NUCLEOTIDE SEQUENCE [LARGE SCALE GENOMIC DNA]</scope>
    <source>
        <strain evidence="18 19">DSM 22428</strain>
    </source>
</reference>
<evidence type="ECO:0000313" key="19">
    <source>
        <dbReference type="Proteomes" id="UP001269375"/>
    </source>
</evidence>
<dbReference type="CDD" id="cd04212">
    <property type="entry name" value="CuRO_UO_II"/>
    <property type="match status" value="1"/>
</dbReference>
<evidence type="ECO:0000256" key="5">
    <source>
        <dbReference type="ARBA" id="ARBA00022660"/>
    </source>
</evidence>
<evidence type="ECO:0000259" key="16">
    <source>
        <dbReference type="PROSITE" id="PS50857"/>
    </source>
</evidence>
<dbReference type="InterPro" id="IPR045187">
    <property type="entry name" value="CcO_II"/>
</dbReference>
<evidence type="ECO:0000256" key="7">
    <source>
        <dbReference type="ARBA" id="ARBA00022729"/>
    </source>
</evidence>
<gene>
    <name evidence="18" type="primary">cyoA</name>
    <name evidence="18" type="ORF">QC825_14350</name>
</gene>
<feature type="transmembrane region" description="Helical" evidence="15">
    <location>
        <begin position="44"/>
        <end position="68"/>
    </location>
</feature>
<dbReference type="Gene3D" id="1.10.287.90">
    <property type="match status" value="1"/>
</dbReference>
<dbReference type="InterPro" id="IPR036257">
    <property type="entry name" value="Cyt_c_oxidase_su2_TM_sf"/>
</dbReference>
<dbReference type="PROSITE" id="PS50999">
    <property type="entry name" value="COX2_TM"/>
    <property type="match status" value="1"/>
</dbReference>
<keyword evidence="13" id="KW-0449">Lipoprotein</keyword>
<dbReference type="InterPro" id="IPR002429">
    <property type="entry name" value="CcO_II-like_C"/>
</dbReference>
<dbReference type="Pfam" id="PF06481">
    <property type="entry name" value="COX_ARM"/>
    <property type="match status" value="1"/>
</dbReference>
<organism evidence="18 19">
    <name type="scientific">Larsenimonas suaedae</name>
    <dbReference type="NCBI Taxonomy" id="1851019"/>
    <lineage>
        <taxon>Bacteria</taxon>
        <taxon>Pseudomonadati</taxon>
        <taxon>Pseudomonadota</taxon>
        <taxon>Gammaproteobacteria</taxon>
        <taxon>Oceanospirillales</taxon>
        <taxon>Halomonadaceae</taxon>
        <taxon>Larsenimonas</taxon>
    </lineage>
</organism>
<dbReference type="InterPro" id="IPR006333">
    <property type="entry name" value="Cyt_o_ubiquinol_oxidase_su2"/>
</dbReference>
<comment type="subcellular location">
    <subcellularLocation>
        <location evidence="1">Cell membrane</location>
        <topology evidence="1">Multi-pass membrane protein</topology>
    </subcellularLocation>
</comment>
<keyword evidence="4 14" id="KW-1003">Cell membrane</keyword>
<dbReference type="RefSeq" id="WP_251595275.1">
    <property type="nucleotide sequence ID" value="NZ_JAMLJI010000005.1"/>
</dbReference>
<dbReference type="Gene3D" id="2.60.40.420">
    <property type="entry name" value="Cupredoxins - blue copper proteins"/>
    <property type="match status" value="1"/>
</dbReference>
<keyword evidence="8 14" id="KW-0249">Electron transport</keyword>
<dbReference type="SUPFAM" id="SSF49503">
    <property type="entry name" value="Cupredoxins"/>
    <property type="match status" value="1"/>
</dbReference>
<keyword evidence="7" id="KW-0732">Signal</keyword>
<evidence type="ECO:0000256" key="13">
    <source>
        <dbReference type="ARBA" id="ARBA00023288"/>
    </source>
</evidence>
<evidence type="ECO:0000313" key="18">
    <source>
        <dbReference type="EMBL" id="MDR5897248.1"/>
    </source>
</evidence>
<proteinExistence type="inferred from homology"/>
<evidence type="ECO:0000256" key="8">
    <source>
        <dbReference type="ARBA" id="ARBA00022982"/>
    </source>
</evidence>
<keyword evidence="11 14" id="KW-0472">Membrane</keyword>
<feature type="transmembrane region" description="Helical" evidence="15">
    <location>
        <begin position="89"/>
        <end position="109"/>
    </location>
</feature>
<feature type="domain" description="Cytochrome oxidase subunit II transmembrane region profile" evidence="17">
    <location>
        <begin position="22"/>
        <end position="119"/>
    </location>
</feature>
<dbReference type="InterPro" id="IPR011759">
    <property type="entry name" value="Cyt_c_oxidase_su2_TM_dom"/>
</dbReference>
<evidence type="ECO:0000256" key="1">
    <source>
        <dbReference type="ARBA" id="ARBA00004651"/>
    </source>
</evidence>
<sequence>MRKSNYTSFFKKLALLAGTAMLLSGCDAALMDPKGPIGEQQKTLIITAIVLMLIVVIPAIAMTFIFAWKYRASNKDATYSPNWSHSNKIEAVVWGIPCVIILVLAIITWKTSHSLDPFKPLDHEKAPLNVRVVALDWKWLFIYPEQQIATVNEVAFPVDRPVHFQITSDTVMNSFFIPRLGSQIYAMAGMETDLHLLASEPGDYYGFSAQYSGAGFSGMDFTAHAYSDDQFGSWVDRVKQSSKQLDQATYDQLAKPSEDAPVEYYSTVMPNLFASIIQKYMGGQSVGGNEGMHHQGAEE</sequence>
<dbReference type="PANTHER" id="PTHR22888">
    <property type="entry name" value="CYTOCHROME C OXIDASE, SUBUNIT II"/>
    <property type="match status" value="1"/>
</dbReference>
<dbReference type="PRINTS" id="PR01166">
    <property type="entry name" value="CYCOXIDASEII"/>
</dbReference>
<evidence type="ECO:0000259" key="17">
    <source>
        <dbReference type="PROSITE" id="PS50999"/>
    </source>
</evidence>
<evidence type="ECO:0000256" key="14">
    <source>
        <dbReference type="PIRNR" id="PIRNR000292"/>
    </source>
</evidence>
<dbReference type="PIRSF" id="PIRSF000292">
    <property type="entry name" value="Ubi_od_II"/>
    <property type="match status" value="1"/>
</dbReference>
<keyword evidence="12" id="KW-0564">Palmitate</keyword>
<dbReference type="InterPro" id="IPR010514">
    <property type="entry name" value="COX_ARM"/>
</dbReference>
<comment type="similarity">
    <text evidence="2 14">Belongs to the cytochrome c oxidase subunit 2 family.</text>
</comment>
<feature type="domain" description="Cytochrome oxidase subunit II copper A binding" evidence="16">
    <location>
        <begin position="125"/>
        <end position="237"/>
    </location>
</feature>
<evidence type="ECO:0000256" key="12">
    <source>
        <dbReference type="ARBA" id="ARBA00023139"/>
    </source>
</evidence>
<evidence type="ECO:0000256" key="15">
    <source>
        <dbReference type="SAM" id="Phobius"/>
    </source>
</evidence>
<evidence type="ECO:0000256" key="2">
    <source>
        <dbReference type="ARBA" id="ARBA00007866"/>
    </source>
</evidence>
<accession>A0ABU1GYX1</accession>
<evidence type="ECO:0000256" key="6">
    <source>
        <dbReference type="ARBA" id="ARBA00022692"/>
    </source>
</evidence>
<dbReference type="InterPro" id="IPR034227">
    <property type="entry name" value="CuRO_UO_II"/>
</dbReference>
<dbReference type="Pfam" id="PF00116">
    <property type="entry name" value="COX2"/>
    <property type="match status" value="1"/>
</dbReference>
<dbReference type="PANTHER" id="PTHR22888:SF18">
    <property type="entry name" value="CYTOCHROME BO(3) UBIQUINOL OXIDASE SUBUNIT 2"/>
    <property type="match status" value="1"/>
</dbReference>